<organism evidence="2">
    <name type="scientific">Tuwongella immobilis</name>
    <dbReference type="NCBI Taxonomy" id="692036"/>
    <lineage>
        <taxon>Bacteria</taxon>
        <taxon>Pseudomonadati</taxon>
        <taxon>Planctomycetota</taxon>
        <taxon>Planctomycetia</taxon>
        <taxon>Gemmatales</taxon>
        <taxon>Gemmataceae</taxon>
        <taxon>Tuwongella</taxon>
    </lineage>
</organism>
<evidence type="ECO:0000256" key="1">
    <source>
        <dbReference type="SAM" id="Phobius"/>
    </source>
</evidence>
<evidence type="ECO:0000313" key="3">
    <source>
        <dbReference type="Proteomes" id="UP000464378"/>
    </source>
</evidence>
<reference evidence="2" key="1">
    <citation type="submission" date="2019-04" db="EMBL/GenBank/DDBJ databases">
        <authorList>
            <consortium name="Science for Life Laboratories"/>
        </authorList>
    </citation>
    <scope>NUCLEOTIDE SEQUENCE</scope>
    <source>
        <strain evidence="2">MBLW1</strain>
    </source>
</reference>
<proteinExistence type="predicted"/>
<name>A0A6C2YWX8_9BACT</name>
<accession>A0A6C2YWX8</accession>
<keyword evidence="1" id="KW-0812">Transmembrane</keyword>
<keyword evidence="3" id="KW-1185">Reference proteome</keyword>
<dbReference type="AlphaFoldDB" id="A0A6C2YWX8"/>
<keyword evidence="1" id="KW-0472">Membrane</keyword>
<dbReference type="RefSeq" id="WP_174250782.1">
    <property type="nucleotide sequence ID" value="NZ_LR593887.1"/>
</dbReference>
<dbReference type="Proteomes" id="UP000464378">
    <property type="component" value="Chromosome"/>
</dbReference>
<dbReference type="EMBL" id="LR593887">
    <property type="protein sequence ID" value="VTS08174.1"/>
    <property type="molecule type" value="Genomic_DNA"/>
</dbReference>
<dbReference type="EMBL" id="LR586016">
    <property type="protein sequence ID" value="VIP05409.1"/>
    <property type="molecule type" value="Genomic_DNA"/>
</dbReference>
<evidence type="ECO:0000313" key="2">
    <source>
        <dbReference type="EMBL" id="VIP05409.1"/>
    </source>
</evidence>
<dbReference type="KEGG" id="tim:GMBLW1_37840"/>
<evidence type="ECO:0008006" key="4">
    <source>
        <dbReference type="Google" id="ProtNLM"/>
    </source>
</evidence>
<feature type="transmembrane region" description="Helical" evidence="1">
    <location>
        <begin position="24"/>
        <end position="43"/>
    </location>
</feature>
<dbReference type="InParanoid" id="A0A6C2YWX8"/>
<protein>
    <recommendedName>
        <fullName evidence="4">Flp family type IVb pilin</fullName>
    </recommendedName>
</protein>
<gene>
    <name evidence="2" type="ORF">GMBLW1_37840</name>
</gene>
<keyword evidence="1" id="KW-1133">Transmembrane helix</keyword>
<sequence length="63" mass="7086">MLRRLAQAFVEFVEREDGPTAVEYAVMLTFIILVCFAAVQSLGKQVRSTFQNSTLTDSLKSEE</sequence>